<proteinExistence type="predicted"/>
<evidence type="ECO:0000313" key="9">
    <source>
        <dbReference type="EMBL" id="MFC4131167.1"/>
    </source>
</evidence>
<dbReference type="InterPro" id="IPR036259">
    <property type="entry name" value="MFS_trans_sf"/>
</dbReference>
<dbReference type="SUPFAM" id="SSF103473">
    <property type="entry name" value="MFS general substrate transporter"/>
    <property type="match status" value="1"/>
</dbReference>
<keyword evidence="3" id="KW-1003">Cell membrane</keyword>
<name>A0ABV8LJN7_9ACTN</name>
<dbReference type="Proteomes" id="UP001595816">
    <property type="component" value="Unassembled WGS sequence"/>
</dbReference>
<dbReference type="InterPro" id="IPR020846">
    <property type="entry name" value="MFS_dom"/>
</dbReference>
<sequence length="418" mass="42826">MSTTTVIAQVVSTPDAALETAGWWARRFGGLPTTFWRLMAGVGAARLGFVVVPFLAFWLTSDQHYTPVQVGWVMTAFGTGWMIAMPLGGWLADQIGRRATITTTAACAAGSYLLLGGVHGLPATIAAALLVGVGFDAYRPAVQSTITDTLPNTDRGRGLALLYLVMNLSRLAACALGGLLASGAGFRWLFTANAAANLGLAAVAWRVVPAREPRPTRPVRARSAGYGCVFVGFTAITLVFYTVHMQSMVALPVMLGHAGATPALYGLLLALDPLVVVVVQLVAQQWLTRTPTLLVSGLGVAVVGTGLALTGLSPSLGWAAATIPIWVAGEVAFLTAAPAVIATLAPADQRGRYFGIWGATQGTAAVAAPLLAAAAAGSDLLWIAGGISGLAAAIGCLALHHATTHRGAAPACLEGPTA</sequence>
<feature type="transmembrane region" description="Helical" evidence="7">
    <location>
        <begin position="263"/>
        <end position="283"/>
    </location>
</feature>
<dbReference type="PANTHER" id="PTHR23517:SF2">
    <property type="entry name" value="MULTIDRUG RESISTANCE PROTEIN MDTH"/>
    <property type="match status" value="1"/>
</dbReference>
<keyword evidence="5 7" id="KW-1133">Transmembrane helix</keyword>
<evidence type="ECO:0000256" key="3">
    <source>
        <dbReference type="ARBA" id="ARBA00022475"/>
    </source>
</evidence>
<evidence type="ECO:0000256" key="2">
    <source>
        <dbReference type="ARBA" id="ARBA00022448"/>
    </source>
</evidence>
<dbReference type="InterPro" id="IPR050171">
    <property type="entry name" value="MFS_Transporters"/>
</dbReference>
<dbReference type="EMBL" id="JBHSAY010000006">
    <property type="protein sequence ID" value="MFC4131167.1"/>
    <property type="molecule type" value="Genomic_DNA"/>
</dbReference>
<reference evidence="10" key="1">
    <citation type="journal article" date="2019" name="Int. J. Syst. Evol. Microbiol.">
        <title>The Global Catalogue of Microorganisms (GCM) 10K type strain sequencing project: providing services to taxonomists for standard genome sequencing and annotation.</title>
        <authorList>
            <consortium name="The Broad Institute Genomics Platform"/>
            <consortium name="The Broad Institute Genome Sequencing Center for Infectious Disease"/>
            <person name="Wu L."/>
            <person name="Ma J."/>
        </authorList>
    </citation>
    <scope>NUCLEOTIDE SEQUENCE [LARGE SCALE GENOMIC DNA]</scope>
    <source>
        <strain evidence="10">CGMCC 4.7289</strain>
    </source>
</reference>
<gene>
    <name evidence="9" type="ORF">ACFOZ4_11185</name>
</gene>
<feature type="transmembrane region" description="Helical" evidence="7">
    <location>
        <begin position="35"/>
        <end position="59"/>
    </location>
</feature>
<dbReference type="InterPro" id="IPR011701">
    <property type="entry name" value="MFS"/>
</dbReference>
<evidence type="ECO:0000313" key="10">
    <source>
        <dbReference type="Proteomes" id="UP001595816"/>
    </source>
</evidence>
<feature type="transmembrane region" description="Helical" evidence="7">
    <location>
        <begin position="159"/>
        <end position="182"/>
    </location>
</feature>
<dbReference type="PROSITE" id="PS00216">
    <property type="entry name" value="SUGAR_TRANSPORT_1"/>
    <property type="match status" value="1"/>
</dbReference>
<keyword evidence="6 7" id="KW-0472">Membrane</keyword>
<dbReference type="Pfam" id="PF07690">
    <property type="entry name" value="MFS_1"/>
    <property type="match status" value="1"/>
</dbReference>
<comment type="caution">
    <text evidence="9">The sequence shown here is derived from an EMBL/GenBank/DDBJ whole genome shotgun (WGS) entry which is preliminary data.</text>
</comment>
<feature type="transmembrane region" description="Helical" evidence="7">
    <location>
        <begin position="224"/>
        <end position="243"/>
    </location>
</feature>
<feature type="transmembrane region" description="Helical" evidence="7">
    <location>
        <begin position="380"/>
        <end position="399"/>
    </location>
</feature>
<dbReference type="InterPro" id="IPR005829">
    <property type="entry name" value="Sugar_transporter_CS"/>
</dbReference>
<evidence type="ECO:0000256" key="4">
    <source>
        <dbReference type="ARBA" id="ARBA00022692"/>
    </source>
</evidence>
<dbReference type="PANTHER" id="PTHR23517">
    <property type="entry name" value="RESISTANCE PROTEIN MDTM, PUTATIVE-RELATED-RELATED"/>
    <property type="match status" value="1"/>
</dbReference>
<keyword evidence="10" id="KW-1185">Reference proteome</keyword>
<feature type="domain" description="Major facilitator superfamily (MFS) profile" evidence="8">
    <location>
        <begin position="29"/>
        <end position="403"/>
    </location>
</feature>
<feature type="transmembrane region" description="Helical" evidence="7">
    <location>
        <begin position="292"/>
        <end position="312"/>
    </location>
</feature>
<accession>A0ABV8LJN7</accession>
<evidence type="ECO:0000256" key="7">
    <source>
        <dbReference type="SAM" id="Phobius"/>
    </source>
</evidence>
<dbReference type="PROSITE" id="PS50850">
    <property type="entry name" value="MFS"/>
    <property type="match status" value="1"/>
</dbReference>
<dbReference type="RefSeq" id="WP_253754439.1">
    <property type="nucleotide sequence ID" value="NZ_JAMZDZ010000001.1"/>
</dbReference>
<keyword evidence="4 7" id="KW-0812">Transmembrane</keyword>
<protein>
    <submittedName>
        <fullName evidence="9">MFS transporter</fullName>
    </submittedName>
</protein>
<feature type="transmembrane region" description="Helical" evidence="7">
    <location>
        <begin position="318"/>
        <end position="341"/>
    </location>
</feature>
<comment type="subcellular location">
    <subcellularLocation>
        <location evidence="1">Cell membrane</location>
        <topology evidence="1">Multi-pass membrane protein</topology>
    </subcellularLocation>
</comment>
<dbReference type="Gene3D" id="1.20.1250.20">
    <property type="entry name" value="MFS general substrate transporter like domains"/>
    <property type="match status" value="2"/>
</dbReference>
<evidence type="ECO:0000256" key="1">
    <source>
        <dbReference type="ARBA" id="ARBA00004651"/>
    </source>
</evidence>
<feature type="transmembrane region" description="Helical" evidence="7">
    <location>
        <begin position="353"/>
        <end position="374"/>
    </location>
</feature>
<organism evidence="9 10">
    <name type="scientific">Hamadaea flava</name>
    <dbReference type="NCBI Taxonomy" id="1742688"/>
    <lineage>
        <taxon>Bacteria</taxon>
        <taxon>Bacillati</taxon>
        <taxon>Actinomycetota</taxon>
        <taxon>Actinomycetes</taxon>
        <taxon>Micromonosporales</taxon>
        <taxon>Micromonosporaceae</taxon>
        <taxon>Hamadaea</taxon>
    </lineage>
</organism>
<keyword evidence="2" id="KW-0813">Transport</keyword>
<evidence type="ECO:0000259" key="8">
    <source>
        <dbReference type="PROSITE" id="PS50850"/>
    </source>
</evidence>
<feature type="transmembrane region" description="Helical" evidence="7">
    <location>
        <begin position="71"/>
        <end position="92"/>
    </location>
</feature>
<evidence type="ECO:0000256" key="5">
    <source>
        <dbReference type="ARBA" id="ARBA00022989"/>
    </source>
</evidence>
<evidence type="ECO:0000256" key="6">
    <source>
        <dbReference type="ARBA" id="ARBA00023136"/>
    </source>
</evidence>
<feature type="transmembrane region" description="Helical" evidence="7">
    <location>
        <begin position="121"/>
        <end position="138"/>
    </location>
</feature>